<gene>
    <name evidence="2" type="ordered locus">LAF_0671</name>
</gene>
<proteinExistence type="predicted"/>
<dbReference type="EMBL" id="AP008937">
    <property type="protein sequence ID" value="BAG27007.1"/>
    <property type="molecule type" value="Genomic_DNA"/>
</dbReference>
<name>A0ABF7R1R9_LIMF3</name>
<protein>
    <recommendedName>
        <fullName evidence="1">DUF4145 domain-containing protein</fullName>
    </recommendedName>
</protein>
<evidence type="ECO:0000313" key="3">
    <source>
        <dbReference type="Proteomes" id="UP000001697"/>
    </source>
</evidence>
<evidence type="ECO:0000313" key="2">
    <source>
        <dbReference type="EMBL" id="BAG27007.1"/>
    </source>
</evidence>
<reference evidence="2 3" key="1">
    <citation type="journal article" date="2008" name="DNA Res.">
        <title>Comparative genome analysis of Lactobacillus reuteri and Lactobacillus fermentum reveal a genomic island for reuterin and cobalamin production.</title>
        <authorList>
            <person name="Morita H."/>
            <person name="Toh H."/>
            <person name="Fukuda S."/>
            <person name="Horikawa H."/>
            <person name="Oshima K."/>
            <person name="Suzuki T."/>
            <person name="Murakami M."/>
            <person name="Hisamatsu S."/>
            <person name="Kato Y."/>
            <person name="Takizawa T."/>
            <person name="Fukuoka H."/>
            <person name="Yoshimura T."/>
            <person name="Itoh K."/>
            <person name="O'Sullivan D.J."/>
            <person name="McKay L.L."/>
            <person name="Ohno H."/>
            <person name="Kikuchi J."/>
            <person name="Masaoka T."/>
            <person name="Hattori M."/>
        </authorList>
    </citation>
    <scope>NUCLEOTIDE SEQUENCE [LARGE SCALE GENOMIC DNA]</scope>
    <source>
        <strain evidence="3">NBRC 3956 / LMG 18251</strain>
    </source>
</reference>
<dbReference type="KEGG" id="lfe:LAF_0671"/>
<keyword evidence="3" id="KW-1185">Reference proteome</keyword>
<dbReference type="Pfam" id="PF13643">
    <property type="entry name" value="DUF4145"/>
    <property type="match status" value="1"/>
</dbReference>
<dbReference type="AlphaFoldDB" id="A0ABF7R1R9"/>
<dbReference type="Proteomes" id="UP000001697">
    <property type="component" value="Chromosome"/>
</dbReference>
<dbReference type="InterPro" id="IPR025285">
    <property type="entry name" value="DUF4145"/>
</dbReference>
<evidence type="ECO:0000259" key="1">
    <source>
        <dbReference type="Pfam" id="PF13643"/>
    </source>
</evidence>
<organism evidence="2 3">
    <name type="scientific">Limosilactobacillus fermentum (strain NBRC 3956 / LMG 18251)</name>
    <name type="common">Lactobacillus fermentum</name>
    <dbReference type="NCBI Taxonomy" id="334390"/>
    <lineage>
        <taxon>Bacteria</taxon>
        <taxon>Bacillati</taxon>
        <taxon>Bacillota</taxon>
        <taxon>Bacilli</taxon>
        <taxon>Lactobacillales</taxon>
        <taxon>Lactobacillaceae</taxon>
        <taxon>Limosilactobacillus</taxon>
    </lineage>
</organism>
<sequence length="229" mass="25900">MVNIDCGDWRYTERLNPYRYKCGYCGQTVGANNGYTVSHHNDACAIYLCPYCGRPSFMENGMVTPGSAYGQPITNLPDTVQSLYDEARNSYQAGAFTGAILICRKVLANVAVYYGAKDGQRFVKYVDYLVENGYVPEKSREWIDKIRTEGNSATHNQTAKNKSDAQRILDFVQMLLLINFKFNSDYNNSGSSPKCWCKLNSANLSFHKLKHTGFFWIVIFFNPVVNGHV</sequence>
<accession>A0ABF7R1R9</accession>
<feature type="domain" description="DUF4145" evidence="1">
    <location>
        <begin position="86"/>
        <end position="172"/>
    </location>
</feature>